<feature type="transmembrane region" description="Helical" evidence="1">
    <location>
        <begin position="83"/>
        <end position="104"/>
    </location>
</feature>
<protein>
    <submittedName>
        <fullName evidence="2">Uncharacterized protein</fullName>
    </submittedName>
</protein>
<reference evidence="2 3" key="1">
    <citation type="journal article" date="2010" name="Stand. Genomic Sci.">
        <title>Complete genome sequence of Haliangium ochraceum type strain (SMP-2).</title>
        <authorList>
            <consortium name="US DOE Joint Genome Institute (JGI-PGF)"/>
            <person name="Ivanova N."/>
            <person name="Daum C."/>
            <person name="Lang E."/>
            <person name="Abt B."/>
            <person name="Kopitz M."/>
            <person name="Saunders E."/>
            <person name="Lapidus A."/>
            <person name="Lucas S."/>
            <person name="Glavina Del Rio T."/>
            <person name="Nolan M."/>
            <person name="Tice H."/>
            <person name="Copeland A."/>
            <person name="Cheng J.F."/>
            <person name="Chen F."/>
            <person name="Bruce D."/>
            <person name="Goodwin L."/>
            <person name="Pitluck S."/>
            <person name="Mavromatis K."/>
            <person name="Pati A."/>
            <person name="Mikhailova N."/>
            <person name="Chen A."/>
            <person name="Palaniappan K."/>
            <person name="Land M."/>
            <person name="Hauser L."/>
            <person name="Chang Y.J."/>
            <person name="Jeffries C.D."/>
            <person name="Detter J.C."/>
            <person name="Brettin T."/>
            <person name="Rohde M."/>
            <person name="Goker M."/>
            <person name="Bristow J."/>
            <person name="Markowitz V."/>
            <person name="Eisen J.A."/>
            <person name="Hugenholtz P."/>
            <person name="Kyrpides N.C."/>
            <person name="Klenk H.P."/>
        </authorList>
    </citation>
    <scope>NUCLEOTIDE SEQUENCE [LARGE SCALE GENOMIC DNA]</scope>
    <source>
        <strain evidence="3">DSM 14365 / CIP 107738 / JCM 11303 / AJ 13395 / SMP-2</strain>
    </source>
</reference>
<dbReference type="HOGENOM" id="CLU_1459396_0_0_7"/>
<dbReference type="Proteomes" id="UP000001880">
    <property type="component" value="Chromosome"/>
</dbReference>
<organism evidence="2 3">
    <name type="scientific">Haliangium ochraceum (strain DSM 14365 / JCM 11303 / SMP-2)</name>
    <dbReference type="NCBI Taxonomy" id="502025"/>
    <lineage>
        <taxon>Bacteria</taxon>
        <taxon>Pseudomonadati</taxon>
        <taxon>Myxococcota</taxon>
        <taxon>Polyangia</taxon>
        <taxon>Haliangiales</taxon>
        <taxon>Kofleriaceae</taxon>
        <taxon>Haliangium</taxon>
    </lineage>
</organism>
<dbReference type="STRING" id="502025.Hoch_2649"/>
<keyword evidence="3" id="KW-1185">Reference proteome</keyword>
<evidence type="ECO:0000256" key="1">
    <source>
        <dbReference type="SAM" id="Phobius"/>
    </source>
</evidence>
<gene>
    <name evidence="2" type="ordered locus">Hoch_2649</name>
</gene>
<keyword evidence="1" id="KW-0472">Membrane</keyword>
<feature type="transmembrane region" description="Helical" evidence="1">
    <location>
        <begin position="124"/>
        <end position="156"/>
    </location>
</feature>
<dbReference type="AlphaFoldDB" id="D0LM03"/>
<dbReference type="KEGG" id="hoh:Hoch_2649"/>
<proteinExistence type="predicted"/>
<accession>D0LM03</accession>
<dbReference type="RefSeq" id="WP_012827789.1">
    <property type="nucleotide sequence ID" value="NC_013440.1"/>
</dbReference>
<keyword evidence="1" id="KW-0812">Transmembrane</keyword>
<name>D0LM03_HALO1</name>
<sequence length="185" mass="19975">MESTPLQDAPLRPCLRCKHPNAADAERCASCRELLIVDTPLVSARVPSGRTTRAQGALRTFWRAKRRAMDENRLRGRISLEEALGGLALLVAITTVASFSALPIQREQPRFVNNPRTLLYGAPLIALIWPCIHSVLFSKIVGVAGVLGALGVLVFGDLGPLDTLRCAMVALSGACCVAWAMSRDE</sequence>
<evidence type="ECO:0000313" key="2">
    <source>
        <dbReference type="EMBL" id="ACY15181.1"/>
    </source>
</evidence>
<dbReference type="EMBL" id="CP001804">
    <property type="protein sequence ID" value="ACY15181.1"/>
    <property type="molecule type" value="Genomic_DNA"/>
</dbReference>
<evidence type="ECO:0000313" key="3">
    <source>
        <dbReference type="Proteomes" id="UP000001880"/>
    </source>
</evidence>
<keyword evidence="1" id="KW-1133">Transmembrane helix</keyword>